<evidence type="ECO:0000313" key="2">
    <source>
        <dbReference type="Proteomes" id="UP001153365"/>
    </source>
</evidence>
<dbReference type="AlphaFoldDB" id="A0AAV0B857"/>
<gene>
    <name evidence="1" type="ORF">PPACK8108_LOCUS14627</name>
</gene>
<evidence type="ECO:0000313" key="1">
    <source>
        <dbReference type="EMBL" id="CAH7681951.1"/>
    </source>
</evidence>
<reference evidence="1" key="1">
    <citation type="submission" date="2022-06" db="EMBL/GenBank/DDBJ databases">
        <authorList>
            <consortium name="SYNGENTA / RWTH Aachen University"/>
        </authorList>
    </citation>
    <scope>NUCLEOTIDE SEQUENCE</scope>
</reference>
<organism evidence="1 2">
    <name type="scientific">Phakopsora pachyrhizi</name>
    <name type="common">Asian soybean rust disease fungus</name>
    <dbReference type="NCBI Taxonomy" id="170000"/>
    <lineage>
        <taxon>Eukaryota</taxon>
        <taxon>Fungi</taxon>
        <taxon>Dikarya</taxon>
        <taxon>Basidiomycota</taxon>
        <taxon>Pucciniomycotina</taxon>
        <taxon>Pucciniomycetes</taxon>
        <taxon>Pucciniales</taxon>
        <taxon>Phakopsoraceae</taxon>
        <taxon>Phakopsora</taxon>
    </lineage>
</organism>
<comment type="caution">
    <text evidence="1">The sequence shown here is derived from an EMBL/GenBank/DDBJ whole genome shotgun (WGS) entry which is preliminary data.</text>
</comment>
<dbReference type="EMBL" id="CALTRL010003770">
    <property type="protein sequence ID" value="CAH7681951.1"/>
    <property type="molecule type" value="Genomic_DNA"/>
</dbReference>
<name>A0AAV0B857_PHAPC</name>
<sequence length="132" mass="14895">MTCMVEINSQKSTTSNYATKTVPASRIMLVAQDVGEINSLWSLLIHNYKMHLDEISGRIGAGTMTSESLDEVSSLQNKLMDLVNRTICWMNCNDENFTEGRGNCRKFYAIHYGINTIVESVNKFGNTNKNIY</sequence>
<accession>A0AAV0B857</accession>
<protein>
    <submittedName>
        <fullName evidence="1">Uncharacterized protein</fullName>
    </submittedName>
</protein>
<proteinExistence type="predicted"/>
<keyword evidence="2" id="KW-1185">Reference proteome</keyword>
<dbReference type="Proteomes" id="UP001153365">
    <property type="component" value="Unassembled WGS sequence"/>
</dbReference>